<evidence type="ECO:0000313" key="3">
    <source>
        <dbReference type="Proteomes" id="UP000535491"/>
    </source>
</evidence>
<comment type="caution">
    <text evidence="2">The sequence shown here is derived from an EMBL/GenBank/DDBJ whole genome shotgun (WGS) entry which is preliminary data.</text>
</comment>
<reference evidence="2 3" key="1">
    <citation type="submission" date="2020-07" db="EMBL/GenBank/DDBJ databases">
        <authorList>
            <person name="Feng H."/>
        </authorList>
    </citation>
    <scope>NUCLEOTIDE SEQUENCE [LARGE SCALE GENOMIC DNA]</scope>
    <source>
        <strain evidence="3">s-10</strain>
    </source>
</reference>
<organism evidence="2 3">
    <name type="scientific">Paenactinomyces guangxiensis</name>
    <dbReference type="NCBI Taxonomy" id="1490290"/>
    <lineage>
        <taxon>Bacteria</taxon>
        <taxon>Bacillati</taxon>
        <taxon>Bacillota</taxon>
        <taxon>Bacilli</taxon>
        <taxon>Bacillales</taxon>
        <taxon>Thermoactinomycetaceae</taxon>
        <taxon>Paenactinomyces</taxon>
    </lineage>
</organism>
<keyword evidence="3" id="KW-1185">Reference proteome</keyword>
<dbReference type="AlphaFoldDB" id="A0A7W1WUW8"/>
<keyword evidence="1" id="KW-1133">Transmembrane helix</keyword>
<name>A0A7W1WUW8_9BACL</name>
<keyword evidence="1" id="KW-0472">Membrane</keyword>
<evidence type="ECO:0000313" key="2">
    <source>
        <dbReference type="EMBL" id="MBA4496509.1"/>
    </source>
</evidence>
<protein>
    <submittedName>
        <fullName evidence="2">Uncharacterized protein</fullName>
    </submittedName>
</protein>
<proteinExistence type="predicted"/>
<gene>
    <name evidence="2" type="ORF">H1191_19830</name>
</gene>
<dbReference type="RefSeq" id="WP_181754991.1">
    <property type="nucleotide sequence ID" value="NZ_JACEIQ010000039.1"/>
</dbReference>
<accession>A0A7W1WUW8</accession>
<dbReference type="EMBL" id="JACEIQ010000039">
    <property type="protein sequence ID" value="MBA4496509.1"/>
    <property type="molecule type" value="Genomic_DNA"/>
</dbReference>
<dbReference type="Proteomes" id="UP000535491">
    <property type="component" value="Unassembled WGS sequence"/>
</dbReference>
<keyword evidence="1" id="KW-0812">Transmembrane</keyword>
<sequence length="45" mass="4840">MGEKALAEDESATATKGQVSGFVFYGMANLAFIPLFSIQKRSITL</sequence>
<evidence type="ECO:0000256" key="1">
    <source>
        <dbReference type="SAM" id="Phobius"/>
    </source>
</evidence>
<feature type="transmembrane region" description="Helical" evidence="1">
    <location>
        <begin position="20"/>
        <end position="38"/>
    </location>
</feature>